<protein>
    <submittedName>
        <fullName evidence="1">Uncharacterized protein</fullName>
    </submittedName>
</protein>
<dbReference type="EMBL" id="MU853405">
    <property type="protein sequence ID" value="KAK4135914.1"/>
    <property type="molecule type" value="Genomic_DNA"/>
</dbReference>
<dbReference type="Proteomes" id="UP001304895">
    <property type="component" value="Unassembled WGS sequence"/>
</dbReference>
<comment type="caution">
    <text evidence="1">The sequence shown here is derived from an EMBL/GenBank/DDBJ whole genome shotgun (WGS) entry which is preliminary data.</text>
</comment>
<sequence>MRRRPTSSCRRPVAAAIAALKGMLRATRLGQDGNPKVFGKLGWCFGPTGHSAPNGTVVAAARVGHAGSSVAALTWTAQPRPGLAARDAREGPKAQVINIYARQLFAAAENTIHLPGRQGQRRVPLPTVRGMDTRTAISGSTAAHSHADLQPSWPLLDTLHVEGRG</sequence>
<accession>A0AAN6UNB1</accession>
<evidence type="ECO:0000313" key="2">
    <source>
        <dbReference type="Proteomes" id="UP001304895"/>
    </source>
</evidence>
<organism evidence="1 2">
    <name type="scientific">Trichocladium antarcticum</name>
    <dbReference type="NCBI Taxonomy" id="1450529"/>
    <lineage>
        <taxon>Eukaryota</taxon>
        <taxon>Fungi</taxon>
        <taxon>Dikarya</taxon>
        <taxon>Ascomycota</taxon>
        <taxon>Pezizomycotina</taxon>
        <taxon>Sordariomycetes</taxon>
        <taxon>Sordariomycetidae</taxon>
        <taxon>Sordariales</taxon>
        <taxon>Chaetomiaceae</taxon>
        <taxon>Trichocladium</taxon>
    </lineage>
</organism>
<reference evidence="1" key="1">
    <citation type="journal article" date="2023" name="Mol. Phylogenet. Evol.">
        <title>Genome-scale phylogeny and comparative genomics of the fungal order Sordariales.</title>
        <authorList>
            <person name="Hensen N."/>
            <person name="Bonometti L."/>
            <person name="Westerberg I."/>
            <person name="Brannstrom I.O."/>
            <person name="Guillou S."/>
            <person name="Cros-Aarteil S."/>
            <person name="Calhoun S."/>
            <person name="Haridas S."/>
            <person name="Kuo A."/>
            <person name="Mondo S."/>
            <person name="Pangilinan J."/>
            <person name="Riley R."/>
            <person name="LaButti K."/>
            <person name="Andreopoulos B."/>
            <person name="Lipzen A."/>
            <person name="Chen C."/>
            <person name="Yan M."/>
            <person name="Daum C."/>
            <person name="Ng V."/>
            <person name="Clum A."/>
            <person name="Steindorff A."/>
            <person name="Ohm R.A."/>
            <person name="Martin F."/>
            <person name="Silar P."/>
            <person name="Natvig D.O."/>
            <person name="Lalanne C."/>
            <person name="Gautier V."/>
            <person name="Ament-Velasquez S.L."/>
            <person name="Kruys A."/>
            <person name="Hutchinson M.I."/>
            <person name="Powell A.J."/>
            <person name="Barry K."/>
            <person name="Miller A.N."/>
            <person name="Grigoriev I.V."/>
            <person name="Debuchy R."/>
            <person name="Gladieux P."/>
            <person name="Hiltunen Thoren M."/>
            <person name="Johannesson H."/>
        </authorList>
    </citation>
    <scope>NUCLEOTIDE SEQUENCE</scope>
    <source>
        <strain evidence="1">CBS 123565</strain>
    </source>
</reference>
<keyword evidence="2" id="KW-1185">Reference proteome</keyword>
<gene>
    <name evidence="1" type="ORF">BT67DRAFT_264099</name>
</gene>
<dbReference type="AlphaFoldDB" id="A0AAN6UNB1"/>
<evidence type="ECO:0000313" key="1">
    <source>
        <dbReference type="EMBL" id="KAK4135914.1"/>
    </source>
</evidence>
<proteinExistence type="predicted"/>
<reference evidence="1" key="2">
    <citation type="submission" date="2023-05" db="EMBL/GenBank/DDBJ databases">
        <authorList>
            <consortium name="Lawrence Berkeley National Laboratory"/>
            <person name="Steindorff A."/>
            <person name="Hensen N."/>
            <person name="Bonometti L."/>
            <person name="Westerberg I."/>
            <person name="Brannstrom I.O."/>
            <person name="Guillou S."/>
            <person name="Cros-Aarteil S."/>
            <person name="Calhoun S."/>
            <person name="Haridas S."/>
            <person name="Kuo A."/>
            <person name="Mondo S."/>
            <person name="Pangilinan J."/>
            <person name="Riley R."/>
            <person name="Labutti K."/>
            <person name="Andreopoulos B."/>
            <person name="Lipzen A."/>
            <person name="Chen C."/>
            <person name="Yanf M."/>
            <person name="Daum C."/>
            <person name="Ng V."/>
            <person name="Clum A."/>
            <person name="Ohm R."/>
            <person name="Martin F."/>
            <person name="Silar P."/>
            <person name="Natvig D."/>
            <person name="Lalanne C."/>
            <person name="Gautier V."/>
            <person name="Ament-Velasquez S.L."/>
            <person name="Kruys A."/>
            <person name="Hutchinson M.I."/>
            <person name="Powell A.J."/>
            <person name="Barry K."/>
            <person name="Miller A.N."/>
            <person name="Grigoriev I.V."/>
            <person name="Debuchy R."/>
            <person name="Gladieux P."/>
            <person name="Thoren M.H."/>
            <person name="Johannesson H."/>
        </authorList>
    </citation>
    <scope>NUCLEOTIDE SEQUENCE</scope>
    <source>
        <strain evidence="1">CBS 123565</strain>
    </source>
</reference>
<name>A0AAN6UNB1_9PEZI</name>